<organism evidence="1 2">
    <name type="scientific">Symbiochloris irregularis</name>
    <dbReference type="NCBI Taxonomy" id="706552"/>
    <lineage>
        <taxon>Eukaryota</taxon>
        <taxon>Viridiplantae</taxon>
        <taxon>Chlorophyta</taxon>
        <taxon>core chlorophytes</taxon>
        <taxon>Trebouxiophyceae</taxon>
        <taxon>Trebouxiales</taxon>
        <taxon>Trebouxiaceae</taxon>
        <taxon>Symbiochloris</taxon>
    </lineage>
</organism>
<keyword evidence="2" id="KW-1185">Reference proteome</keyword>
<gene>
    <name evidence="1" type="ORF">WJX73_000646</name>
</gene>
<evidence type="ECO:0000313" key="1">
    <source>
        <dbReference type="EMBL" id="KAK9792020.1"/>
    </source>
</evidence>
<evidence type="ECO:0000313" key="2">
    <source>
        <dbReference type="Proteomes" id="UP001465755"/>
    </source>
</evidence>
<sequence>MPRKTDGRALTETQQLQSYQGLGNALDPSQLERWHADRQYPSSTPFRFNNAAYLVALQMAGVCEFADSRSAAEVGQYRPVGAFRQYRLLMAQVANSYFSSIALWGAHPFTLVHEESQTNILCIVNRLRELAPGLPLMELQFLCFLSHTHMQEVSPAVQHWFSRANEVPPIHRVKSKLELMILKEILLANAAKLSSNCQEVRFCSKRCRKSHLHLHKESCSLNSSTASMATSGGPARAAVPGPEAAPISSHLLCLEKPWLKARLRPSRISPDLSPLQTQIGHWSK</sequence>
<proteinExistence type="predicted"/>
<comment type="caution">
    <text evidence="1">The sequence shown here is derived from an EMBL/GenBank/DDBJ whole genome shotgun (WGS) entry which is preliminary data.</text>
</comment>
<dbReference type="Proteomes" id="UP001465755">
    <property type="component" value="Unassembled WGS sequence"/>
</dbReference>
<protein>
    <recommendedName>
        <fullName evidence="3">MYND-type domain-containing protein</fullName>
    </recommendedName>
</protein>
<dbReference type="AlphaFoldDB" id="A0AAW1NRW6"/>
<dbReference type="SUPFAM" id="SSF144232">
    <property type="entry name" value="HIT/MYND zinc finger-like"/>
    <property type="match status" value="1"/>
</dbReference>
<dbReference type="Gene3D" id="6.10.140.2220">
    <property type="match status" value="1"/>
</dbReference>
<dbReference type="EMBL" id="JALJOQ010000169">
    <property type="protein sequence ID" value="KAK9792020.1"/>
    <property type="molecule type" value="Genomic_DNA"/>
</dbReference>
<accession>A0AAW1NRW6</accession>
<name>A0AAW1NRW6_9CHLO</name>
<evidence type="ECO:0008006" key="3">
    <source>
        <dbReference type="Google" id="ProtNLM"/>
    </source>
</evidence>
<reference evidence="1 2" key="1">
    <citation type="journal article" date="2024" name="Nat. Commun.">
        <title>Phylogenomics reveals the evolutionary origins of lichenization in chlorophyte algae.</title>
        <authorList>
            <person name="Puginier C."/>
            <person name="Libourel C."/>
            <person name="Otte J."/>
            <person name="Skaloud P."/>
            <person name="Haon M."/>
            <person name="Grisel S."/>
            <person name="Petersen M."/>
            <person name="Berrin J.G."/>
            <person name="Delaux P.M."/>
            <person name="Dal Grande F."/>
            <person name="Keller J."/>
        </authorList>
    </citation>
    <scope>NUCLEOTIDE SEQUENCE [LARGE SCALE GENOMIC DNA]</scope>
    <source>
        <strain evidence="1 2">SAG 2036</strain>
    </source>
</reference>